<sequence length="674" mass="78245">MFNIFHPILKWLCFFFIVVIVILNLIDQSINTRYLKFRVSELKSKISDVPTTSSPPTIKIPSTPVPRFFVESAKCKIPYVNPFDADAMAIFHPEHFEVCSNESALVTPIYDISRQRYVLFINKTLASISLNSSVEEFNCYYQEIMRNTWNDSFAEVDRKYFSQNYEVPLHVQGLVLACHRLGNDSDILQSDAYSLVQYKPLPEGLSQEPDRRKPSVLMFGIDSLSRINLRRTMPKVYNFLTGSGWYELQGYNKVGDNTFPNLMAILTGYYPDSALEKVCNWHEKGCLDKTPFIWKDFRNASYLTAYAEDVTFMNTFNFQKPGFVESPTDFYLRPFQTAFEKVLNTWKCKDCSMKYCVGRRITSSYVYDMAKEFARRYLDERPIWGLFWSNSFSHDSFQMPSKMEEYVLQYLLDFQADGVFEKSIMVFLSDHGTRYGKIMTLPSAFLEERLPSMFIYLPPWFRAQYPEYASALEGNRNRLTSNYDLHNTLKHIIELGNSADSPKLPGSVDCPQCQSLFYPVDESRTCEEAGIPEHFCTCVPFKRLEAKWARRIPPLVVARMNEYLAGKNLSDICSELTLKYIHKIEMKIELEHDFHGELPVVDVATYRTKFKVNQHSADFEATVIFNNITESVEVSVPTISRFDRYKEVSTCVDEKIDKMYCICKSDLKKLTTPK</sequence>
<reference evidence="3" key="1">
    <citation type="journal article" date="2021" name="Elife">
        <title>Highly contiguous assemblies of 101 drosophilid genomes.</title>
        <authorList>
            <person name="Kim B.Y."/>
            <person name="Wang J.R."/>
            <person name="Miller D.E."/>
            <person name="Barmina O."/>
            <person name="Delaney E."/>
            <person name="Thompson A."/>
            <person name="Comeault A.A."/>
            <person name="Peede D."/>
            <person name="D'Agostino E.R."/>
            <person name="Pelaez J."/>
            <person name="Aguilar J.M."/>
            <person name="Haji D."/>
            <person name="Matsunaga T."/>
            <person name="Armstrong E.E."/>
            <person name="Zych M."/>
            <person name="Ogawa Y."/>
            <person name="Stamenkovic-Radak M."/>
            <person name="Jelic M."/>
            <person name="Veselinovic M.S."/>
            <person name="Tanaskovic M."/>
            <person name="Eric P."/>
            <person name="Gao J.J."/>
            <person name="Katoh T.K."/>
            <person name="Toda M.J."/>
            <person name="Watabe H."/>
            <person name="Watada M."/>
            <person name="Davis J.S."/>
            <person name="Moyle L.C."/>
            <person name="Manoli G."/>
            <person name="Bertolini E."/>
            <person name="Kostal V."/>
            <person name="Hawley R.S."/>
            <person name="Takahashi A."/>
            <person name="Jones C.D."/>
            <person name="Price D.K."/>
            <person name="Whiteman N."/>
            <person name="Kopp A."/>
            <person name="Matute D.R."/>
            <person name="Petrov D.A."/>
        </authorList>
    </citation>
    <scope>NUCLEOTIDE SEQUENCE [LARGE SCALE GENOMIC DNA]</scope>
</reference>
<evidence type="ECO:0000256" key="1">
    <source>
        <dbReference type="SAM" id="Phobius"/>
    </source>
</evidence>
<evidence type="ECO:0000313" key="3">
    <source>
        <dbReference type="Proteomes" id="UP001652680"/>
    </source>
</evidence>
<dbReference type="Pfam" id="PF02995">
    <property type="entry name" value="DUF229"/>
    <property type="match status" value="1"/>
</dbReference>
<dbReference type="CDD" id="cd16021">
    <property type="entry name" value="ALP_like"/>
    <property type="match status" value="1"/>
</dbReference>
<protein>
    <recommendedName>
        <fullName evidence="4">DUF229 domain containing protein</fullName>
    </recommendedName>
</protein>
<keyword evidence="3" id="KW-1185">Reference proteome</keyword>
<proteinExistence type="predicted"/>
<evidence type="ECO:0000313" key="2">
    <source>
        <dbReference type="EnsemblMetazoa" id="XP_016982223.2"/>
    </source>
</evidence>
<dbReference type="Gene3D" id="3.40.720.10">
    <property type="entry name" value="Alkaline Phosphatase, subunit A"/>
    <property type="match status" value="1"/>
</dbReference>
<reference evidence="2" key="2">
    <citation type="submission" date="2025-05" db="UniProtKB">
        <authorList>
            <consortium name="EnsemblMetazoa"/>
        </authorList>
    </citation>
    <scope>IDENTIFICATION</scope>
</reference>
<organism evidence="2 3">
    <name type="scientific">Drosophila rhopaloa</name>
    <name type="common">Fruit fly</name>
    <dbReference type="NCBI Taxonomy" id="1041015"/>
    <lineage>
        <taxon>Eukaryota</taxon>
        <taxon>Metazoa</taxon>
        <taxon>Ecdysozoa</taxon>
        <taxon>Arthropoda</taxon>
        <taxon>Hexapoda</taxon>
        <taxon>Insecta</taxon>
        <taxon>Pterygota</taxon>
        <taxon>Neoptera</taxon>
        <taxon>Endopterygota</taxon>
        <taxon>Diptera</taxon>
        <taxon>Brachycera</taxon>
        <taxon>Muscomorpha</taxon>
        <taxon>Ephydroidea</taxon>
        <taxon>Drosophilidae</taxon>
        <taxon>Drosophila</taxon>
        <taxon>Sophophora</taxon>
    </lineage>
</organism>
<accession>A0ABM5HLR4</accession>
<dbReference type="InterPro" id="IPR017850">
    <property type="entry name" value="Alkaline_phosphatase_core_sf"/>
</dbReference>
<dbReference type="PANTHER" id="PTHR10974">
    <property type="entry name" value="FI08016P-RELATED"/>
    <property type="match status" value="1"/>
</dbReference>
<dbReference type="GeneID" id="108046821"/>
<dbReference type="Proteomes" id="UP001652680">
    <property type="component" value="Unassembled WGS sequence"/>
</dbReference>
<keyword evidence="1" id="KW-0812">Transmembrane</keyword>
<dbReference type="InterPro" id="IPR004245">
    <property type="entry name" value="DUF229"/>
</dbReference>
<dbReference type="EnsemblMetazoa" id="XM_017126734.2">
    <property type="protein sequence ID" value="XP_016982223.2"/>
    <property type="gene ID" value="LOC108046821"/>
</dbReference>
<name>A0ABM5HLR4_DRORH</name>
<dbReference type="PANTHER" id="PTHR10974:SF9">
    <property type="entry name" value="DUF229 DOMAIN CONTAINING PROTEIN-RELATED"/>
    <property type="match status" value="1"/>
</dbReference>
<keyword evidence="1" id="KW-1133">Transmembrane helix</keyword>
<dbReference type="SUPFAM" id="SSF53649">
    <property type="entry name" value="Alkaline phosphatase-like"/>
    <property type="match status" value="1"/>
</dbReference>
<dbReference type="RefSeq" id="XP_016982223.2">
    <property type="nucleotide sequence ID" value="XM_017126734.2"/>
</dbReference>
<feature type="transmembrane region" description="Helical" evidence="1">
    <location>
        <begin position="7"/>
        <end position="26"/>
    </location>
</feature>
<keyword evidence="1" id="KW-0472">Membrane</keyword>
<evidence type="ECO:0008006" key="4">
    <source>
        <dbReference type="Google" id="ProtNLM"/>
    </source>
</evidence>